<dbReference type="InterPro" id="IPR037079">
    <property type="entry name" value="AF2212/PG0164-like_sf"/>
</dbReference>
<dbReference type="SUPFAM" id="SSF141694">
    <property type="entry name" value="AF2212/PG0164-like"/>
    <property type="match status" value="1"/>
</dbReference>
<gene>
    <name evidence="1" type="ORF">ACFSFX_13625</name>
</gene>
<reference evidence="2" key="1">
    <citation type="journal article" date="2019" name="Int. J. Syst. Evol. Microbiol.">
        <title>The Global Catalogue of Microorganisms (GCM) 10K type strain sequencing project: providing services to taxonomists for standard genome sequencing and annotation.</title>
        <authorList>
            <consortium name="The Broad Institute Genomics Platform"/>
            <consortium name="The Broad Institute Genome Sequencing Center for Infectious Disease"/>
            <person name="Wu L."/>
            <person name="Ma J."/>
        </authorList>
    </citation>
    <scope>NUCLEOTIDE SEQUENCE [LARGE SCALE GENOMIC DNA]</scope>
    <source>
        <strain evidence="2">JCM 11496</strain>
    </source>
</reference>
<proteinExistence type="predicted"/>
<dbReference type="Gene3D" id="2.40.30.100">
    <property type="entry name" value="AF2212/PG0164-like"/>
    <property type="match status" value="1"/>
</dbReference>
<comment type="caution">
    <text evidence="1">The sequence shown here is derived from an EMBL/GenBank/DDBJ whole genome shotgun (WGS) entry which is preliminary data.</text>
</comment>
<name>A0ABW4QA81_9MICC</name>
<evidence type="ECO:0000313" key="1">
    <source>
        <dbReference type="EMBL" id="MFD1847628.1"/>
    </source>
</evidence>
<evidence type="ECO:0000313" key="2">
    <source>
        <dbReference type="Proteomes" id="UP001597307"/>
    </source>
</evidence>
<dbReference type="Pfam" id="PF13376">
    <property type="entry name" value="OmdA"/>
    <property type="match status" value="1"/>
</dbReference>
<sequence length="163" mass="17591">MAHFRDPGPIEFDAVIQRSTVTGSASFVQFPHSVPETFGASGRIPVRAVFDGVGYRGSLVTSSDGHLLLVRSDVQTEIGKTIGDTVRVSLTLDTSERVVELADDVSAALTAGGAENAFRALSYSRQREYALWIASAKRQATREARITRTLQRLAEGKANQKPG</sequence>
<dbReference type="EMBL" id="JBHUGA010000060">
    <property type="protein sequence ID" value="MFD1847628.1"/>
    <property type="molecule type" value="Genomic_DNA"/>
</dbReference>
<dbReference type="Pfam" id="PF08922">
    <property type="entry name" value="DUF1905"/>
    <property type="match status" value="1"/>
</dbReference>
<organism evidence="1 2">
    <name type="scientific">Arthrobacter flavus</name>
    <dbReference type="NCBI Taxonomy" id="95172"/>
    <lineage>
        <taxon>Bacteria</taxon>
        <taxon>Bacillati</taxon>
        <taxon>Actinomycetota</taxon>
        <taxon>Actinomycetes</taxon>
        <taxon>Micrococcales</taxon>
        <taxon>Micrococcaceae</taxon>
        <taxon>Arthrobacter</taxon>
    </lineage>
</organism>
<keyword evidence="2" id="KW-1185">Reference proteome</keyword>
<dbReference type="RefSeq" id="WP_343880676.1">
    <property type="nucleotide sequence ID" value="NZ_BAAAIJ010000051.1"/>
</dbReference>
<dbReference type="Proteomes" id="UP001597307">
    <property type="component" value="Unassembled WGS sequence"/>
</dbReference>
<accession>A0ABW4QA81</accession>
<dbReference type="InterPro" id="IPR015018">
    <property type="entry name" value="DUF1905"/>
</dbReference>
<protein>
    <submittedName>
        <fullName evidence="1">YdeI/OmpD-associated family protein</fullName>
    </submittedName>
</protein>